<feature type="region of interest" description="Disordered" evidence="1">
    <location>
        <begin position="1"/>
        <end position="109"/>
    </location>
</feature>
<feature type="region of interest" description="Disordered" evidence="1">
    <location>
        <begin position="312"/>
        <end position="354"/>
    </location>
</feature>
<proteinExistence type="predicted"/>
<dbReference type="RefSeq" id="XP_022666854.1">
    <property type="nucleotide sequence ID" value="XM_022811119.1"/>
</dbReference>
<name>A0A7M7KJL7_VARDE</name>
<dbReference type="RefSeq" id="XP_022666855.1">
    <property type="nucleotide sequence ID" value="XM_022811120.1"/>
</dbReference>
<sequence length="354" mass="40270">MAKKKLRDSNSSNDNVEREELSMPQRPAKKPRTKRGQSDAAADSRRCLDENTPPTSSRRGRKRTQNADGFSQGSRKMNLDDSFTSGRVGECGTLSKSPNDDGGPGPDCKTTYFLSGSEVTDENDKTVEIYGEMIIFDYALDGNRNKLLEDFCRCAHESNVHRFIEIFIEQMFPAEEEYRARASKAIVELHKARLVTQEHVEMALRARLLVGEDMVKRVPKYYEFMAYTMAPLFVTDDLNFTNLLRAVRASLGYWNTVKMLVPLFKRICEISVDGISTRWQTSGMNLSELVDGLHEQDVKDIEAAIIYKPVQPFQADSSSSPESKQPYFQEKITQERKRARRQGQQGESTKQNHA</sequence>
<dbReference type="EnsemblMetazoa" id="XM_022811120">
    <property type="protein sequence ID" value="XP_022666855"/>
    <property type="gene ID" value="LOC111252748"/>
</dbReference>
<keyword evidence="4" id="KW-1185">Reference proteome</keyword>
<dbReference type="GeneID" id="111252748"/>
<accession>A0A7M7KJL7</accession>
<feature type="compositionally biased region" description="Polar residues" evidence="1">
    <location>
        <begin position="342"/>
        <end position="354"/>
    </location>
</feature>
<dbReference type="RefSeq" id="XP_022666853.1">
    <property type="nucleotide sequence ID" value="XM_022811118.1"/>
</dbReference>
<reference evidence="3" key="1">
    <citation type="submission" date="2021-01" db="UniProtKB">
        <authorList>
            <consortium name="EnsemblMetazoa"/>
        </authorList>
    </citation>
    <scope>IDENTIFICATION</scope>
</reference>
<dbReference type="InterPro" id="IPR003891">
    <property type="entry name" value="Initiation_fac_eIF4g_MI"/>
</dbReference>
<evidence type="ECO:0000313" key="4">
    <source>
        <dbReference type="Proteomes" id="UP000594260"/>
    </source>
</evidence>
<dbReference type="SUPFAM" id="SSF48371">
    <property type="entry name" value="ARM repeat"/>
    <property type="match status" value="1"/>
</dbReference>
<dbReference type="Proteomes" id="UP000594260">
    <property type="component" value="Unplaced"/>
</dbReference>
<organism evidence="3 4">
    <name type="scientific">Varroa destructor</name>
    <name type="common">Honeybee mite</name>
    <dbReference type="NCBI Taxonomy" id="109461"/>
    <lineage>
        <taxon>Eukaryota</taxon>
        <taxon>Metazoa</taxon>
        <taxon>Ecdysozoa</taxon>
        <taxon>Arthropoda</taxon>
        <taxon>Chelicerata</taxon>
        <taxon>Arachnida</taxon>
        <taxon>Acari</taxon>
        <taxon>Parasitiformes</taxon>
        <taxon>Mesostigmata</taxon>
        <taxon>Gamasina</taxon>
        <taxon>Dermanyssoidea</taxon>
        <taxon>Varroidae</taxon>
        <taxon>Varroa</taxon>
    </lineage>
</organism>
<dbReference type="EnsemblMetazoa" id="XM_022811119">
    <property type="protein sequence ID" value="XP_022666854"/>
    <property type="gene ID" value="LOC111252748"/>
</dbReference>
<dbReference type="AlphaFoldDB" id="A0A7M7KJL7"/>
<feature type="compositionally biased region" description="Polar residues" evidence="1">
    <location>
        <begin position="314"/>
        <end position="323"/>
    </location>
</feature>
<dbReference type="InterPro" id="IPR016024">
    <property type="entry name" value="ARM-type_fold"/>
</dbReference>
<dbReference type="Gene3D" id="1.25.40.180">
    <property type="match status" value="1"/>
</dbReference>
<dbReference type="PROSITE" id="PS51366">
    <property type="entry name" value="MI"/>
    <property type="match status" value="1"/>
</dbReference>
<protein>
    <recommendedName>
        <fullName evidence="2">MI domain-containing protein</fullName>
    </recommendedName>
</protein>
<dbReference type="KEGG" id="vde:111252748"/>
<evidence type="ECO:0000256" key="1">
    <source>
        <dbReference type="SAM" id="MobiDB-lite"/>
    </source>
</evidence>
<dbReference type="EnsemblMetazoa" id="XM_022811118">
    <property type="protein sequence ID" value="XP_022666853"/>
    <property type="gene ID" value="LOC111252748"/>
</dbReference>
<feature type="compositionally biased region" description="Polar residues" evidence="1">
    <location>
        <begin position="66"/>
        <end position="85"/>
    </location>
</feature>
<evidence type="ECO:0000313" key="3">
    <source>
        <dbReference type="EnsemblMetazoa" id="XP_022666855"/>
    </source>
</evidence>
<dbReference type="InParanoid" id="A0A7M7KJL7"/>
<feature type="domain" description="MI" evidence="2">
    <location>
        <begin position="118"/>
        <end position="248"/>
    </location>
</feature>
<dbReference type="OrthoDB" id="6516403at2759"/>
<evidence type="ECO:0000259" key="2">
    <source>
        <dbReference type="PROSITE" id="PS51366"/>
    </source>
</evidence>